<proteinExistence type="predicted"/>
<gene>
    <name evidence="1" type="ORF">GCM10022246_25000</name>
</gene>
<dbReference type="Proteomes" id="UP001501081">
    <property type="component" value="Unassembled WGS sequence"/>
</dbReference>
<name>A0ABP7PX65_9SPHI</name>
<comment type="caution">
    <text evidence="1">The sequence shown here is derived from an EMBL/GenBank/DDBJ whole genome shotgun (WGS) entry which is preliminary data.</text>
</comment>
<evidence type="ECO:0000313" key="1">
    <source>
        <dbReference type="EMBL" id="GAA3971526.1"/>
    </source>
</evidence>
<organism evidence="1 2">
    <name type="scientific">Pedobacter ginsengiterrae</name>
    <dbReference type="NCBI Taxonomy" id="871696"/>
    <lineage>
        <taxon>Bacteria</taxon>
        <taxon>Pseudomonadati</taxon>
        <taxon>Bacteroidota</taxon>
        <taxon>Sphingobacteriia</taxon>
        <taxon>Sphingobacteriales</taxon>
        <taxon>Sphingobacteriaceae</taxon>
        <taxon>Pedobacter</taxon>
    </lineage>
</organism>
<sequence length="270" mass="31104">MASNIDKYKSDLQKLLKLGQQLYYAMNYEVFEDKFIKNIRTVMNSDEEVTKFIKDLPDFDLKYQPWYSESLVLIKQLLPDRLGDFIKYYEKPKNRKLLESDNYTIEDYLQGNIRNQSFKIATSVGLDAALPQFRQQLSILQSIQARFESSLFDIRQLVQADFFDSELAAAKELLKHKFARAAGAVAGVVLEKHLFQVLCDHHIAIKKNPAINDLNEALKKNSVIDTPQWLFIQRLGAIRNLCSHNKINEPTPEEVGDLIAGVDKTIKTIF</sequence>
<evidence type="ECO:0000313" key="2">
    <source>
        <dbReference type="Proteomes" id="UP001501081"/>
    </source>
</evidence>
<dbReference type="EMBL" id="BAABAK010000011">
    <property type="protein sequence ID" value="GAA3971526.1"/>
    <property type="molecule type" value="Genomic_DNA"/>
</dbReference>
<evidence type="ECO:0008006" key="3">
    <source>
        <dbReference type="Google" id="ProtNLM"/>
    </source>
</evidence>
<reference evidence="2" key="1">
    <citation type="journal article" date="2019" name="Int. J. Syst. Evol. Microbiol.">
        <title>The Global Catalogue of Microorganisms (GCM) 10K type strain sequencing project: providing services to taxonomists for standard genome sequencing and annotation.</title>
        <authorList>
            <consortium name="The Broad Institute Genomics Platform"/>
            <consortium name="The Broad Institute Genome Sequencing Center for Infectious Disease"/>
            <person name="Wu L."/>
            <person name="Ma J."/>
        </authorList>
    </citation>
    <scope>NUCLEOTIDE SEQUENCE [LARGE SCALE GENOMIC DNA]</scope>
    <source>
        <strain evidence="2">JCM 17338</strain>
    </source>
</reference>
<accession>A0ABP7PX65</accession>
<protein>
    <recommendedName>
        <fullName evidence="3">DUF4145 domain-containing protein</fullName>
    </recommendedName>
</protein>
<keyword evidence="2" id="KW-1185">Reference proteome</keyword>
<dbReference type="RefSeq" id="WP_344767511.1">
    <property type="nucleotide sequence ID" value="NZ_BAABAK010000011.1"/>
</dbReference>